<sequence>MNNETQKIRVALIGYGYVGRVFHAPLIRSVAGLELTVVGSSRKEAVLADLPEVHVCAASEVASRTDVDLVVIASPNDSHHPLAAAALRAGKSVVIDKPFTVSLDETRSLVDLARQHGQLLTAFHNRRWDSEILASKAVIESGALGEISHFECHMDRFRPNVRQRWREDPGPGAGLWFDLGPHLIDAAVYLFGLPHSVNASFGIMRNGGKTDDWAHVQLNYDRLRVILHASLLASGGGPRTIIHGTTASWAKYGADTQEAQLNQGVLPGSPGFGYDPDPGVLYEGATGKRVEIPVPAADQSLFYAGVRDAILKLKPMPIPLEDALAGMAILQTSFDSGKQERTLPIPLTEEERLAWSEARRLQRISR</sequence>
<keyword evidence="2" id="KW-0560">Oxidoreductase</keyword>
<protein>
    <submittedName>
        <fullName evidence="5">Putative dehydrogenase</fullName>
    </submittedName>
</protein>
<dbReference type="Proteomes" id="UP000584867">
    <property type="component" value="Unassembled WGS sequence"/>
</dbReference>
<evidence type="ECO:0000259" key="3">
    <source>
        <dbReference type="Pfam" id="PF01408"/>
    </source>
</evidence>
<evidence type="ECO:0000313" key="5">
    <source>
        <dbReference type="EMBL" id="MBB5061811.1"/>
    </source>
</evidence>
<dbReference type="Gene3D" id="3.40.50.720">
    <property type="entry name" value="NAD(P)-binding Rossmann-like Domain"/>
    <property type="match status" value="1"/>
</dbReference>
<evidence type="ECO:0000259" key="4">
    <source>
        <dbReference type="Pfam" id="PF02894"/>
    </source>
</evidence>
<dbReference type="Gene3D" id="3.30.360.10">
    <property type="entry name" value="Dihydrodipicolinate Reductase, domain 2"/>
    <property type="match status" value="1"/>
</dbReference>
<dbReference type="GO" id="GO:0000166">
    <property type="term" value="F:nucleotide binding"/>
    <property type="evidence" value="ECO:0007669"/>
    <property type="project" value="InterPro"/>
</dbReference>
<dbReference type="RefSeq" id="WP_184252357.1">
    <property type="nucleotide sequence ID" value="NZ_JACHIO010000001.1"/>
</dbReference>
<gene>
    <name evidence="5" type="ORF">HDF15_000136</name>
</gene>
<proteinExistence type="inferred from homology"/>
<feature type="domain" description="Gfo/Idh/MocA-like oxidoreductase C-terminal" evidence="4">
    <location>
        <begin position="136"/>
        <end position="343"/>
    </location>
</feature>
<dbReference type="PANTHER" id="PTHR43708:SF5">
    <property type="entry name" value="CONSERVED EXPRESSED OXIDOREDUCTASE (EUROFUNG)-RELATED"/>
    <property type="match status" value="1"/>
</dbReference>
<dbReference type="Pfam" id="PF01408">
    <property type="entry name" value="GFO_IDH_MocA"/>
    <property type="match status" value="1"/>
</dbReference>
<comment type="similarity">
    <text evidence="1">Belongs to the Gfo/Idh/MocA family.</text>
</comment>
<dbReference type="Pfam" id="PF02894">
    <property type="entry name" value="GFO_IDH_MocA_C"/>
    <property type="match status" value="1"/>
</dbReference>
<evidence type="ECO:0000313" key="6">
    <source>
        <dbReference type="Proteomes" id="UP000584867"/>
    </source>
</evidence>
<dbReference type="PANTHER" id="PTHR43708">
    <property type="entry name" value="CONSERVED EXPRESSED OXIDOREDUCTASE (EUROFUNG)"/>
    <property type="match status" value="1"/>
</dbReference>
<reference evidence="5 6" key="1">
    <citation type="submission" date="2020-08" db="EMBL/GenBank/DDBJ databases">
        <title>Genomic Encyclopedia of Type Strains, Phase IV (KMG-V): Genome sequencing to study the core and pangenomes of soil and plant-associated prokaryotes.</title>
        <authorList>
            <person name="Whitman W."/>
        </authorList>
    </citation>
    <scope>NUCLEOTIDE SEQUENCE [LARGE SCALE GENOMIC DNA]</scope>
    <source>
        <strain evidence="5 6">X5P3</strain>
    </source>
</reference>
<feature type="domain" description="Gfo/Idh/MocA-like oxidoreductase N-terminal" evidence="3">
    <location>
        <begin position="8"/>
        <end position="122"/>
    </location>
</feature>
<dbReference type="GO" id="GO:0016491">
    <property type="term" value="F:oxidoreductase activity"/>
    <property type="evidence" value="ECO:0007669"/>
    <property type="project" value="UniProtKB-KW"/>
</dbReference>
<comment type="caution">
    <text evidence="5">The sequence shown here is derived from an EMBL/GenBank/DDBJ whole genome shotgun (WGS) entry which is preliminary data.</text>
</comment>
<dbReference type="SUPFAM" id="SSF51735">
    <property type="entry name" value="NAD(P)-binding Rossmann-fold domains"/>
    <property type="match status" value="1"/>
</dbReference>
<dbReference type="InterPro" id="IPR000683">
    <property type="entry name" value="Gfo/Idh/MocA-like_OxRdtase_N"/>
</dbReference>
<dbReference type="InterPro" id="IPR036291">
    <property type="entry name" value="NAD(P)-bd_dom_sf"/>
</dbReference>
<name>A0A7W7ZMA8_9BACT</name>
<dbReference type="InterPro" id="IPR004104">
    <property type="entry name" value="Gfo/Idh/MocA-like_OxRdtase_C"/>
</dbReference>
<accession>A0A7W7ZMA8</accession>
<evidence type="ECO:0000256" key="1">
    <source>
        <dbReference type="ARBA" id="ARBA00010928"/>
    </source>
</evidence>
<dbReference type="NCBIfam" id="NF008607">
    <property type="entry name" value="PRK11579.1"/>
    <property type="match status" value="1"/>
</dbReference>
<dbReference type="AlphaFoldDB" id="A0A7W7ZMA8"/>
<dbReference type="EMBL" id="JACHIO010000001">
    <property type="protein sequence ID" value="MBB5061811.1"/>
    <property type="molecule type" value="Genomic_DNA"/>
</dbReference>
<evidence type="ECO:0000256" key="2">
    <source>
        <dbReference type="ARBA" id="ARBA00023002"/>
    </source>
</evidence>
<organism evidence="5 6">
    <name type="scientific">Granulicella mallensis</name>
    <dbReference type="NCBI Taxonomy" id="940614"/>
    <lineage>
        <taxon>Bacteria</taxon>
        <taxon>Pseudomonadati</taxon>
        <taxon>Acidobacteriota</taxon>
        <taxon>Terriglobia</taxon>
        <taxon>Terriglobales</taxon>
        <taxon>Acidobacteriaceae</taxon>
        <taxon>Granulicella</taxon>
    </lineage>
</organism>
<dbReference type="InterPro" id="IPR051317">
    <property type="entry name" value="Gfo/Idh/MocA_oxidoreduct"/>
</dbReference>